<accession>I4B0L0</accession>
<keyword evidence="2" id="KW-1185">Reference proteome</keyword>
<dbReference type="AlphaFoldDB" id="I4B0L0"/>
<dbReference type="RefSeq" id="WP_014801338.1">
    <property type="nucleotide sequence ID" value="NC_018020.1"/>
</dbReference>
<name>I4B0L0_TURPD</name>
<organism evidence="1 2">
    <name type="scientific">Turneriella parva (strain ATCC BAA-1111 / DSM 21527 / NCTC 11395 / H)</name>
    <name type="common">Leptospira parva</name>
    <dbReference type="NCBI Taxonomy" id="869212"/>
    <lineage>
        <taxon>Bacteria</taxon>
        <taxon>Pseudomonadati</taxon>
        <taxon>Spirochaetota</taxon>
        <taxon>Spirochaetia</taxon>
        <taxon>Leptospirales</taxon>
        <taxon>Leptospiraceae</taxon>
        <taxon>Turneriella</taxon>
    </lineage>
</organism>
<dbReference type="Proteomes" id="UP000006048">
    <property type="component" value="Chromosome"/>
</dbReference>
<dbReference type="HOGENOM" id="CLU_2541607_0_0_12"/>
<dbReference type="KEGG" id="tpx:Turpa_0155"/>
<dbReference type="EMBL" id="CP002959">
    <property type="protein sequence ID" value="AFM10817.1"/>
    <property type="molecule type" value="Genomic_DNA"/>
</dbReference>
<gene>
    <name evidence="1" type="ordered locus">Turpa_0155</name>
</gene>
<proteinExistence type="predicted"/>
<dbReference type="STRING" id="869212.Turpa_0155"/>
<evidence type="ECO:0000313" key="1">
    <source>
        <dbReference type="EMBL" id="AFM10817.1"/>
    </source>
</evidence>
<evidence type="ECO:0000313" key="2">
    <source>
        <dbReference type="Proteomes" id="UP000006048"/>
    </source>
</evidence>
<protein>
    <submittedName>
        <fullName evidence="1">Uncharacterized protein</fullName>
    </submittedName>
</protein>
<reference evidence="1 2" key="1">
    <citation type="submission" date="2012-06" db="EMBL/GenBank/DDBJ databases">
        <title>The complete chromosome of genome of Turneriella parva DSM 21527.</title>
        <authorList>
            <consortium name="US DOE Joint Genome Institute (JGI-PGF)"/>
            <person name="Lucas S."/>
            <person name="Han J."/>
            <person name="Lapidus A."/>
            <person name="Bruce D."/>
            <person name="Goodwin L."/>
            <person name="Pitluck S."/>
            <person name="Peters L."/>
            <person name="Kyrpides N."/>
            <person name="Mavromatis K."/>
            <person name="Ivanova N."/>
            <person name="Mikhailova N."/>
            <person name="Chertkov O."/>
            <person name="Detter J.C."/>
            <person name="Tapia R."/>
            <person name="Han C."/>
            <person name="Land M."/>
            <person name="Hauser L."/>
            <person name="Markowitz V."/>
            <person name="Cheng J.-F."/>
            <person name="Hugenholtz P."/>
            <person name="Woyke T."/>
            <person name="Wu D."/>
            <person name="Gronow S."/>
            <person name="Wellnitz S."/>
            <person name="Brambilla E."/>
            <person name="Klenk H.-P."/>
            <person name="Eisen J.A."/>
        </authorList>
    </citation>
    <scope>NUCLEOTIDE SEQUENCE [LARGE SCALE GENOMIC DNA]</scope>
    <source>
        <strain evidence="2">ATCC BAA-1111 / DSM 21527 / NCTC 11395 / H</strain>
    </source>
</reference>
<sequence length="83" mass="9519">MRTKTTLELEAPVYRKLKTMASKEGKTLKKLMDELIVLGLRGKEARGKTRFVWPGAVDLEPKIDITDKELVTNILDRQKHVLD</sequence>